<dbReference type="InterPro" id="IPR000801">
    <property type="entry name" value="Esterase-like"/>
</dbReference>
<name>A0A8J7H1T2_9FIRM</name>
<dbReference type="Gene3D" id="3.40.50.1820">
    <property type="entry name" value="alpha/beta hydrolase"/>
    <property type="match status" value="1"/>
</dbReference>
<comment type="caution">
    <text evidence="2">The sequence shown here is derived from an EMBL/GenBank/DDBJ whole genome shotgun (WGS) entry which is preliminary data.</text>
</comment>
<keyword evidence="1" id="KW-0812">Transmembrane</keyword>
<evidence type="ECO:0000256" key="1">
    <source>
        <dbReference type="SAM" id="Phobius"/>
    </source>
</evidence>
<dbReference type="AlphaFoldDB" id="A0A8J7H1T2"/>
<feature type="transmembrane region" description="Helical" evidence="1">
    <location>
        <begin position="12"/>
        <end position="32"/>
    </location>
</feature>
<keyword evidence="3" id="KW-1185">Reference proteome</keyword>
<dbReference type="EMBL" id="JAEAGR010000003">
    <property type="protein sequence ID" value="MBH1940260.1"/>
    <property type="molecule type" value="Genomic_DNA"/>
</dbReference>
<gene>
    <name evidence="2" type="ORF">I5677_05035</name>
</gene>
<dbReference type="InterPro" id="IPR029058">
    <property type="entry name" value="AB_hydrolase_fold"/>
</dbReference>
<organism evidence="2 3">
    <name type="scientific">Mobilitalea sibirica</name>
    <dbReference type="NCBI Taxonomy" id="1462919"/>
    <lineage>
        <taxon>Bacteria</taxon>
        <taxon>Bacillati</taxon>
        <taxon>Bacillota</taxon>
        <taxon>Clostridia</taxon>
        <taxon>Lachnospirales</taxon>
        <taxon>Lachnospiraceae</taxon>
        <taxon>Mobilitalea</taxon>
    </lineage>
</organism>
<sequence length="305" mass="35012">MSSNNKVKINNIILLCVILFSFIIFIWLILFINYDKVGDHRSAGFSEPIKESQVLELSIMSNFMEREMPCMIYLPKGYGNGVEYPVWYGLNGYNSDETMWIDNGVAEVADELINKGEIEPMIMVFPYTKDATLKEITKDFEDDGKFDERNIDKFISKELVSYIDSHYYTKPSAKDRYIGGFSMGGMIALRIAFHHTDMFSKVGGYSAAVLSNDYSDRQLEKWLFPNDHVDQIEDIIEFDKEKGFDKLHIYLDAGNSNDPFSVGLQSLYDALQKRGVTSEFELYNGGHTLRKDSISDYLKFYAGKD</sequence>
<accession>A0A8J7H1T2</accession>
<evidence type="ECO:0000313" key="3">
    <source>
        <dbReference type="Proteomes" id="UP000623269"/>
    </source>
</evidence>
<evidence type="ECO:0000313" key="2">
    <source>
        <dbReference type="EMBL" id="MBH1940260.1"/>
    </source>
</evidence>
<protein>
    <submittedName>
        <fullName evidence="2">Esterase family protein</fullName>
    </submittedName>
</protein>
<dbReference type="InterPro" id="IPR050583">
    <property type="entry name" value="Mycobacterial_A85_antigen"/>
</dbReference>
<dbReference type="Proteomes" id="UP000623269">
    <property type="component" value="Unassembled WGS sequence"/>
</dbReference>
<keyword evidence="1" id="KW-1133">Transmembrane helix</keyword>
<dbReference type="PANTHER" id="PTHR48098:SF1">
    <property type="entry name" value="DIACYLGLYCEROL ACYLTRANSFERASE_MYCOLYLTRANSFERASE AG85A"/>
    <property type="match status" value="1"/>
</dbReference>
<dbReference type="PANTHER" id="PTHR48098">
    <property type="entry name" value="ENTEROCHELIN ESTERASE-RELATED"/>
    <property type="match status" value="1"/>
</dbReference>
<dbReference type="RefSeq" id="WP_197660475.1">
    <property type="nucleotide sequence ID" value="NZ_JAEAGR010000003.1"/>
</dbReference>
<keyword evidence="1" id="KW-0472">Membrane</keyword>
<dbReference type="Pfam" id="PF00756">
    <property type="entry name" value="Esterase"/>
    <property type="match status" value="1"/>
</dbReference>
<proteinExistence type="predicted"/>
<reference evidence="2" key="1">
    <citation type="submission" date="2020-12" db="EMBL/GenBank/DDBJ databases">
        <title>M. sibirica DSM 26468T genome.</title>
        <authorList>
            <person name="Thieme N."/>
            <person name="Rettenmaier R."/>
            <person name="Zverlov V."/>
            <person name="Liebl W."/>
        </authorList>
    </citation>
    <scope>NUCLEOTIDE SEQUENCE</scope>
    <source>
        <strain evidence="2">DSM 26468</strain>
    </source>
</reference>
<dbReference type="SUPFAM" id="SSF53474">
    <property type="entry name" value="alpha/beta-Hydrolases"/>
    <property type="match status" value="1"/>
</dbReference>